<sequence>MDSLVSGAPPPSLLKELNRMLPEPRYGPPKGIPPPPPPPTGLPIPKTPFGPREMAKSSSSHLKQNQVFSSTSPRAQLLSDISDGSSAKKMSGLTARGGSARVLGSITKPLSIIEKDIPSQLDSADSVQKQSNTEELMVDSHASLFDNLRSRKFKKRM</sequence>
<dbReference type="AlphaFoldDB" id="A0A3L5TS64"/>
<organism evidence="2 3">
    <name type="scientific">Mytilus galloprovincialis</name>
    <name type="common">Mediterranean mussel</name>
    <dbReference type="NCBI Taxonomy" id="29158"/>
    <lineage>
        <taxon>Eukaryota</taxon>
        <taxon>Metazoa</taxon>
        <taxon>Spiralia</taxon>
        <taxon>Lophotrochozoa</taxon>
        <taxon>Mollusca</taxon>
        <taxon>Bivalvia</taxon>
        <taxon>Autobranchia</taxon>
        <taxon>Pteriomorphia</taxon>
        <taxon>Mytilida</taxon>
        <taxon>Mytiloidea</taxon>
        <taxon>Mytilidae</taxon>
        <taxon>Mytilinae</taxon>
        <taxon>Mytilus</taxon>
    </lineage>
</organism>
<evidence type="ECO:0000313" key="3">
    <source>
        <dbReference type="Proteomes" id="UP000266721"/>
    </source>
</evidence>
<feature type="region of interest" description="Disordered" evidence="1">
    <location>
        <begin position="1"/>
        <end position="97"/>
    </location>
</feature>
<dbReference type="Proteomes" id="UP000266721">
    <property type="component" value="Unassembled WGS sequence"/>
</dbReference>
<name>A0A3L5TS64_MYTGA</name>
<feature type="compositionally biased region" description="Polar residues" evidence="1">
    <location>
        <begin position="56"/>
        <end position="74"/>
    </location>
</feature>
<feature type="compositionally biased region" description="Pro residues" evidence="1">
    <location>
        <begin position="25"/>
        <end position="48"/>
    </location>
</feature>
<accession>A0A3L5TS64</accession>
<evidence type="ECO:0000256" key="1">
    <source>
        <dbReference type="SAM" id="MobiDB-lite"/>
    </source>
</evidence>
<proteinExistence type="predicted"/>
<reference evidence="2 3" key="1">
    <citation type="journal article" date="2016" name="PLoS ONE">
        <title>A First Insight into the Genome of the Filter-Feeder Mussel Mytilus galloprovincialis.</title>
        <authorList>
            <person name="Murgarella M."/>
            <person name="Puiu D."/>
            <person name="Novoa B."/>
            <person name="Figueras A."/>
            <person name="Posada D."/>
            <person name="Canchaya C."/>
        </authorList>
    </citation>
    <scope>NUCLEOTIDE SEQUENCE [LARGE SCALE GENOMIC DNA]</scope>
    <source>
        <tissue evidence="2">Muscle</tissue>
    </source>
</reference>
<comment type="caution">
    <text evidence="2">The sequence shown here is derived from an EMBL/GenBank/DDBJ whole genome shotgun (WGS) entry which is preliminary data.</text>
</comment>
<gene>
    <name evidence="2" type="ORF">AM593_04004</name>
</gene>
<evidence type="ECO:0000313" key="2">
    <source>
        <dbReference type="EMBL" id="OPL32771.1"/>
    </source>
</evidence>
<feature type="non-terminal residue" evidence="2">
    <location>
        <position position="1"/>
    </location>
</feature>
<dbReference type="EMBL" id="KV586961">
    <property type="protein sequence ID" value="OPL32771.1"/>
    <property type="molecule type" value="Genomic_DNA"/>
</dbReference>
<keyword evidence="3" id="KW-1185">Reference proteome</keyword>
<protein>
    <submittedName>
        <fullName evidence="2">Uncharacterized protein</fullName>
    </submittedName>
</protein>